<protein>
    <submittedName>
        <fullName evidence="2">BUG/TctC family periplasmic protein</fullName>
    </submittedName>
</protein>
<evidence type="ECO:0000313" key="2">
    <source>
        <dbReference type="EMBL" id="CAA9287465.1"/>
    </source>
</evidence>
<dbReference type="PANTHER" id="PTHR42928">
    <property type="entry name" value="TRICARBOXYLATE-BINDING PROTEIN"/>
    <property type="match status" value="1"/>
</dbReference>
<dbReference type="Pfam" id="PF03401">
    <property type="entry name" value="TctC"/>
    <property type="match status" value="1"/>
</dbReference>
<gene>
    <name evidence="2" type="ORF">AVDCRST_MAG27-4374</name>
</gene>
<accession>A0A6J4JUG3</accession>
<dbReference type="InterPro" id="IPR005064">
    <property type="entry name" value="BUG"/>
</dbReference>
<feature type="non-terminal residue" evidence="2">
    <location>
        <position position="165"/>
    </location>
</feature>
<name>A0A6J4JUG3_9PROT</name>
<evidence type="ECO:0000256" key="1">
    <source>
        <dbReference type="ARBA" id="ARBA00006987"/>
    </source>
</evidence>
<organism evidence="2">
    <name type="scientific">uncultured Craurococcus sp</name>
    <dbReference type="NCBI Taxonomy" id="1135998"/>
    <lineage>
        <taxon>Bacteria</taxon>
        <taxon>Pseudomonadati</taxon>
        <taxon>Pseudomonadota</taxon>
        <taxon>Alphaproteobacteria</taxon>
        <taxon>Acetobacterales</taxon>
        <taxon>Acetobacteraceae</taxon>
        <taxon>Craurococcus</taxon>
        <taxon>environmental samples</taxon>
    </lineage>
</organism>
<dbReference type="Gene3D" id="3.40.190.150">
    <property type="entry name" value="Bordetella uptake gene, domain 1"/>
    <property type="match status" value="1"/>
</dbReference>
<dbReference type="AlphaFoldDB" id="A0A6J4JUG3"/>
<comment type="similarity">
    <text evidence="1">Belongs to the UPF0065 (bug) family.</text>
</comment>
<dbReference type="Gene3D" id="3.40.190.10">
    <property type="entry name" value="Periplasmic binding protein-like II"/>
    <property type="match status" value="1"/>
</dbReference>
<proteinExistence type="inferred from homology"/>
<reference evidence="2" key="1">
    <citation type="submission" date="2020-02" db="EMBL/GenBank/DDBJ databases">
        <authorList>
            <person name="Meier V. D."/>
        </authorList>
    </citation>
    <scope>NUCLEOTIDE SEQUENCE</scope>
    <source>
        <strain evidence="2">AVDCRST_MAG27</strain>
    </source>
</reference>
<dbReference type="PANTHER" id="PTHR42928:SF5">
    <property type="entry name" value="BLR1237 PROTEIN"/>
    <property type="match status" value="1"/>
</dbReference>
<dbReference type="EMBL" id="CADCTD010000184">
    <property type="protein sequence ID" value="CAA9287465.1"/>
    <property type="molecule type" value="Genomic_DNA"/>
</dbReference>
<sequence>MIVPFPPAGAADVFTRLLADPLSKEVGRPVVAENRSGAGGRVGTEAAVRAPADGYTMLMGSQATNSINPELYTDLPYDPAKDLVPVAMVGGVGSILYVRNSLDVHTFQQVLERARQKPGELTYGSAGNGGGSHLAMALLETMAKVRMTHIPYRGTAPATADVLAG</sequence>
<dbReference type="InterPro" id="IPR042100">
    <property type="entry name" value="Bug_dom1"/>
</dbReference>